<dbReference type="AlphaFoldDB" id="A0A1D1VBI8"/>
<keyword evidence="3" id="KW-1185">Reference proteome</keyword>
<gene>
    <name evidence="2" type="primary">RvY_07408-1</name>
    <name evidence="2" type="synonym">RvY_07408.1</name>
    <name evidence="2" type="ORF">RvY_07408</name>
</gene>
<protein>
    <submittedName>
        <fullName evidence="2">Uncharacterized protein</fullName>
    </submittedName>
</protein>
<evidence type="ECO:0000313" key="3">
    <source>
        <dbReference type="Proteomes" id="UP000186922"/>
    </source>
</evidence>
<comment type="caution">
    <text evidence="2">The sequence shown here is derived from an EMBL/GenBank/DDBJ whole genome shotgun (WGS) entry which is preliminary data.</text>
</comment>
<name>A0A1D1VBI8_RAMVA</name>
<feature type="region of interest" description="Disordered" evidence="1">
    <location>
        <begin position="56"/>
        <end position="80"/>
    </location>
</feature>
<evidence type="ECO:0000256" key="1">
    <source>
        <dbReference type="SAM" id="MobiDB-lite"/>
    </source>
</evidence>
<reference evidence="2 3" key="1">
    <citation type="journal article" date="2016" name="Nat. Commun.">
        <title>Extremotolerant tardigrade genome and improved radiotolerance of human cultured cells by tardigrade-unique protein.</title>
        <authorList>
            <person name="Hashimoto T."/>
            <person name="Horikawa D.D."/>
            <person name="Saito Y."/>
            <person name="Kuwahara H."/>
            <person name="Kozuka-Hata H."/>
            <person name="Shin-I T."/>
            <person name="Minakuchi Y."/>
            <person name="Ohishi K."/>
            <person name="Motoyama A."/>
            <person name="Aizu T."/>
            <person name="Enomoto A."/>
            <person name="Kondo K."/>
            <person name="Tanaka S."/>
            <person name="Hara Y."/>
            <person name="Koshikawa S."/>
            <person name="Sagara H."/>
            <person name="Miura T."/>
            <person name="Yokobori S."/>
            <person name="Miyagawa K."/>
            <person name="Suzuki Y."/>
            <person name="Kubo T."/>
            <person name="Oyama M."/>
            <person name="Kohara Y."/>
            <person name="Fujiyama A."/>
            <person name="Arakawa K."/>
            <person name="Katayama T."/>
            <person name="Toyoda A."/>
            <person name="Kunieda T."/>
        </authorList>
    </citation>
    <scope>NUCLEOTIDE SEQUENCE [LARGE SCALE GENOMIC DNA]</scope>
    <source>
        <strain evidence="2 3">YOKOZUNA-1</strain>
    </source>
</reference>
<organism evidence="2 3">
    <name type="scientific">Ramazzottius varieornatus</name>
    <name type="common">Water bear</name>
    <name type="synonym">Tardigrade</name>
    <dbReference type="NCBI Taxonomy" id="947166"/>
    <lineage>
        <taxon>Eukaryota</taxon>
        <taxon>Metazoa</taxon>
        <taxon>Ecdysozoa</taxon>
        <taxon>Tardigrada</taxon>
        <taxon>Eutardigrada</taxon>
        <taxon>Parachela</taxon>
        <taxon>Hypsibioidea</taxon>
        <taxon>Ramazzottiidae</taxon>
        <taxon>Ramazzottius</taxon>
    </lineage>
</organism>
<feature type="compositionally biased region" description="Basic and acidic residues" evidence="1">
    <location>
        <begin position="69"/>
        <end position="80"/>
    </location>
</feature>
<dbReference type="EMBL" id="BDGG01000003">
    <property type="protein sequence ID" value="GAU95868.1"/>
    <property type="molecule type" value="Genomic_DNA"/>
</dbReference>
<proteinExistence type="predicted"/>
<dbReference type="Proteomes" id="UP000186922">
    <property type="component" value="Unassembled WGS sequence"/>
</dbReference>
<evidence type="ECO:0000313" key="2">
    <source>
        <dbReference type="EMBL" id="GAU95868.1"/>
    </source>
</evidence>
<accession>A0A1D1VBI8</accession>
<sequence>METSFSEYCVVLAERMVPSLGDMFSILGRQTHMCELSGLLSFAKEKTWVCRYGPDDLQVKGQKRPTNAEQERENTASDWE</sequence>